<dbReference type="KEGG" id="vg:11459657"/>
<dbReference type="GeneID" id="11459657"/>
<dbReference type="OrthoDB" id="32790at10239"/>
<reference evidence="1 2" key="1">
    <citation type="journal article" date="2011" name="Appl. Environ. Microbiol.">
        <title>Genome sequence and characterization of the related Gordonia phages GTE5 and GRU1 and their use as potential biocontrol agents.</title>
        <authorList>
            <person name="Petrovski S."/>
            <person name="Tillett D."/>
            <person name="Seviour R.J."/>
        </authorList>
    </citation>
    <scope>NUCLEOTIDE SEQUENCE [LARGE SCALE GENOMIC DNA]</scope>
</reference>
<organism evidence="1 2">
    <name type="scientific">Gordonia phage GRU1</name>
    <dbReference type="NCBI Taxonomy" id="1109710"/>
    <lineage>
        <taxon>Viruses</taxon>
        <taxon>Duplodnaviria</taxon>
        <taxon>Heunggongvirae</taxon>
        <taxon>Uroviricota</taxon>
        <taxon>Caudoviricetes</taxon>
        <taxon>Zierdtviridae</taxon>
        <taxon>Emilbogenvirinae</taxon>
        <taxon>Gruunavirus</taxon>
        <taxon>Gruunavirus GRU1</taxon>
    </lineage>
</organism>
<keyword evidence="2" id="KW-1185">Reference proteome</keyword>
<evidence type="ECO:0000313" key="1">
    <source>
        <dbReference type="EMBL" id="AET09845.1"/>
    </source>
</evidence>
<dbReference type="EMBL" id="JF923797">
    <property type="protein sequence ID" value="AET09845.1"/>
    <property type="molecule type" value="Genomic_DNA"/>
</dbReference>
<sequence>MSETDVPELTTANYLEAADLMLRIQEKHAAGEKLSKKERAIITYAALMAASDRSADMYRQLYKNMLVEIGEPMPLEAAQKARSFETMLTNGIRAAESGLEVGEPVALRSILTDFREVYSTDLLR</sequence>
<dbReference type="Proteomes" id="UP000005642">
    <property type="component" value="Segment"/>
</dbReference>
<protein>
    <submittedName>
        <fullName evidence="1">Uncharacterized protein</fullName>
    </submittedName>
</protein>
<dbReference type="RefSeq" id="YP_004935827.1">
    <property type="nucleotide sequence ID" value="NC_016435.1"/>
</dbReference>
<proteinExistence type="predicted"/>
<accession>G8EJW3</accession>
<name>G8EJW3_9CAUD</name>
<evidence type="ECO:0000313" key="2">
    <source>
        <dbReference type="Proteomes" id="UP000005642"/>
    </source>
</evidence>